<name>A0ACB9LIM3_9MYRT</name>
<evidence type="ECO:0000313" key="2">
    <source>
        <dbReference type="Proteomes" id="UP001057402"/>
    </source>
</evidence>
<comment type="caution">
    <text evidence="1">The sequence shown here is derived from an EMBL/GenBank/DDBJ whole genome shotgun (WGS) entry which is preliminary data.</text>
</comment>
<organism evidence="1 2">
    <name type="scientific">Melastoma candidum</name>
    <dbReference type="NCBI Taxonomy" id="119954"/>
    <lineage>
        <taxon>Eukaryota</taxon>
        <taxon>Viridiplantae</taxon>
        <taxon>Streptophyta</taxon>
        <taxon>Embryophyta</taxon>
        <taxon>Tracheophyta</taxon>
        <taxon>Spermatophyta</taxon>
        <taxon>Magnoliopsida</taxon>
        <taxon>eudicotyledons</taxon>
        <taxon>Gunneridae</taxon>
        <taxon>Pentapetalae</taxon>
        <taxon>rosids</taxon>
        <taxon>malvids</taxon>
        <taxon>Myrtales</taxon>
        <taxon>Melastomataceae</taxon>
        <taxon>Melastomatoideae</taxon>
        <taxon>Melastomateae</taxon>
        <taxon>Melastoma</taxon>
    </lineage>
</organism>
<proteinExistence type="predicted"/>
<dbReference type="Proteomes" id="UP001057402">
    <property type="component" value="Chromosome 11"/>
</dbReference>
<sequence length="314" mass="35334">MEEDGRPRPVPPTESAQLIRPIAFYLTPCLPEPGVARGKPHLPFLEVPGDELLPDAQEGYVLARQPVDESQDHTGHILGLDSAEKIEKPENEERDDFEDACCDRDLSFCYLGRRGYEACQVAMFRVFKFTYENPPPATTIFISADKDFAPVLFQLKEDGYNLITMSRSKEASTAFREAGRFKLSQVIGLPGIFDGRQDTLVLREIPEDGVRRMLANEETLAPCEIAIFVHDSCKSFRKKIESWTAELELSCADDEARASLHGKGLLKLVVEVASHGKRLNEFEVPCLIVAANDDLDPFPMGWLYKTTRVARIWD</sequence>
<keyword evidence="2" id="KW-1185">Reference proteome</keyword>
<reference evidence="2" key="1">
    <citation type="journal article" date="2023" name="Front. Plant Sci.">
        <title>Chromosomal-level genome assembly of Melastoma candidum provides insights into trichome evolution.</title>
        <authorList>
            <person name="Zhong Y."/>
            <person name="Wu W."/>
            <person name="Sun C."/>
            <person name="Zou P."/>
            <person name="Liu Y."/>
            <person name="Dai S."/>
            <person name="Zhou R."/>
        </authorList>
    </citation>
    <scope>NUCLEOTIDE SEQUENCE [LARGE SCALE GENOMIC DNA]</scope>
</reference>
<dbReference type="EMBL" id="CM042890">
    <property type="protein sequence ID" value="KAI4311106.1"/>
    <property type="molecule type" value="Genomic_DNA"/>
</dbReference>
<evidence type="ECO:0000313" key="1">
    <source>
        <dbReference type="EMBL" id="KAI4311106.1"/>
    </source>
</evidence>
<protein>
    <submittedName>
        <fullName evidence="1">Uncharacterized protein</fullName>
    </submittedName>
</protein>
<accession>A0ACB9LIM3</accession>
<gene>
    <name evidence="1" type="ORF">MLD38_036030</name>
</gene>